<reference evidence="2" key="1">
    <citation type="journal article" date="2022" name="Viruses">
        <title>Isolation of novel Xanthomonas phages for the plant pathogens X. translucens and X. campestris.</title>
        <authorList>
            <person name="Erdrich S.H."/>
            <person name="Sharma V."/>
            <person name="Schurr U."/>
            <person name="Arsova B."/>
            <person name="Frunzke J."/>
        </authorList>
    </citation>
    <scope>NUCLEOTIDE SEQUENCE</scope>
</reference>
<evidence type="ECO:0000256" key="1">
    <source>
        <dbReference type="SAM" id="MobiDB-lite"/>
    </source>
</evidence>
<name>A0A9E7J581_9CAUD</name>
<keyword evidence="3" id="KW-1185">Reference proteome</keyword>
<feature type="region of interest" description="Disordered" evidence="1">
    <location>
        <begin position="1"/>
        <end position="20"/>
    </location>
</feature>
<evidence type="ECO:0000313" key="3">
    <source>
        <dbReference type="Proteomes" id="UP001056608"/>
    </source>
</evidence>
<organism evidence="2 3">
    <name type="scientific">Xanthomonas phage Pfeifenkraut</name>
    <dbReference type="NCBI Taxonomy" id="2939132"/>
    <lineage>
        <taxon>Viruses</taxon>
        <taxon>Duplodnaviria</taxon>
        <taxon>Heunggongvirae</taxon>
        <taxon>Uroviricota</taxon>
        <taxon>Caudoviricetes</taxon>
        <taxon>Stanbaylleyvirinae</taxon>
        <taxon>Shirevirus</taxon>
        <taxon>Shirevirus pfeifenkraut</taxon>
    </lineage>
</organism>
<protein>
    <submittedName>
        <fullName evidence="2">Uncharacterized protein</fullName>
    </submittedName>
</protein>
<proteinExistence type="predicted"/>
<sequence>MTFPIVDSSPQAKTEQQTPSRLEYPFDSLEVGKSFVVPLSAVTESQIRMAVSRRNKKEQGKFKVIKHGEPNNCYEVARVS</sequence>
<feature type="compositionally biased region" description="Polar residues" evidence="1">
    <location>
        <begin position="8"/>
        <end position="20"/>
    </location>
</feature>
<dbReference type="Proteomes" id="UP001056608">
    <property type="component" value="Segment"/>
</dbReference>
<evidence type="ECO:0000313" key="2">
    <source>
        <dbReference type="EMBL" id="URA06957.1"/>
    </source>
</evidence>
<gene>
    <name evidence="2" type="ORF">Pfeifenkraut_BL30060</name>
</gene>
<dbReference type="EMBL" id="ON189044">
    <property type="protein sequence ID" value="URA06957.1"/>
    <property type="molecule type" value="Genomic_DNA"/>
</dbReference>
<accession>A0A9E7J581</accession>